<feature type="transmembrane region" description="Helical" evidence="9">
    <location>
        <begin position="460"/>
        <end position="483"/>
    </location>
</feature>
<feature type="domain" description="Na+/H+ antiporter MnhB subunit-related protein" evidence="12">
    <location>
        <begin position="790"/>
        <end position="911"/>
    </location>
</feature>
<feature type="transmembrane region" description="Helical" evidence="9">
    <location>
        <begin position="242"/>
        <end position="263"/>
    </location>
</feature>
<gene>
    <name evidence="15" type="ORF">LCGC14_0100340</name>
</gene>
<reference evidence="15" key="1">
    <citation type="journal article" date="2015" name="Nature">
        <title>Complex archaea that bridge the gap between prokaryotes and eukaryotes.</title>
        <authorList>
            <person name="Spang A."/>
            <person name="Saw J.H."/>
            <person name="Jorgensen S.L."/>
            <person name="Zaremba-Niedzwiedzka K."/>
            <person name="Martijn J."/>
            <person name="Lind A.E."/>
            <person name="van Eijk R."/>
            <person name="Schleper C."/>
            <person name="Guy L."/>
            <person name="Ettema T.J."/>
        </authorList>
    </citation>
    <scope>NUCLEOTIDE SEQUENCE</scope>
</reference>
<evidence type="ECO:0000259" key="13">
    <source>
        <dbReference type="Pfam" id="PF13244"/>
    </source>
</evidence>
<comment type="caution">
    <text evidence="15">The sequence shown here is derived from an EMBL/GenBank/DDBJ whole genome shotgun (WGS) entry which is preliminary data.</text>
</comment>
<keyword evidence="2" id="KW-0813">Transport</keyword>
<feature type="transmembrane region" description="Helical" evidence="9">
    <location>
        <begin position="298"/>
        <end position="316"/>
    </location>
</feature>
<feature type="transmembrane region" description="Helical" evidence="9">
    <location>
        <begin position="787"/>
        <end position="809"/>
    </location>
</feature>
<dbReference type="GO" id="GO:0006811">
    <property type="term" value="P:monoatomic ion transport"/>
    <property type="evidence" value="ECO:0007669"/>
    <property type="project" value="UniProtKB-KW"/>
</dbReference>
<dbReference type="InterPro" id="IPR025383">
    <property type="entry name" value="MrpA_C/MbhD"/>
</dbReference>
<evidence type="ECO:0000313" key="15">
    <source>
        <dbReference type="EMBL" id="KKO03113.1"/>
    </source>
</evidence>
<dbReference type="Pfam" id="PF20501">
    <property type="entry name" value="MbhE"/>
    <property type="match status" value="1"/>
</dbReference>
<dbReference type="GO" id="GO:0015297">
    <property type="term" value="F:antiporter activity"/>
    <property type="evidence" value="ECO:0007669"/>
    <property type="project" value="UniProtKB-KW"/>
</dbReference>
<feature type="transmembrane region" description="Helical" evidence="9">
    <location>
        <begin position="131"/>
        <end position="150"/>
    </location>
</feature>
<feature type="transmembrane region" description="Helical" evidence="9">
    <location>
        <begin position="503"/>
        <end position="523"/>
    </location>
</feature>
<dbReference type="GO" id="GO:0005886">
    <property type="term" value="C:plasma membrane"/>
    <property type="evidence" value="ECO:0007669"/>
    <property type="project" value="UniProtKB-SubCell"/>
</dbReference>
<protein>
    <recommendedName>
        <fullName evidence="16">NADH:quinone oxidoreductase/Mrp antiporter membrane subunit domain-containing protein</fullName>
    </recommendedName>
</protein>
<dbReference type="InterPro" id="IPR007182">
    <property type="entry name" value="MnhB"/>
</dbReference>
<feature type="transmembrane region" description="Helical" evidence="9">
    <location>
        <begin position="162"/>
        <end position="185"/>
    </location>
</feature>
<keyword evidence="3" id="KW-0050">Antiport</keyword>
<keyword evidence="4" id="KW-1003">Cell membrane</keyword>
<dbReference type="AlphaFoldDB" id="A0A0F9VT46"/>
<feature type="transmembrane region" description="Helical" evidence="9">
    <location>
        <begin position="606"/>
        <end position="622"/>
    </location>
</feature>
<dbReference type="InterPro" id="IPR046806">
    <property type="entry name" value="MrpA_C/MbhE"/>
</dbReference>
<evidence type="ECO:0000256" key="6">
    <source>
        <dbReference type="ARBA" id="ARBA00022989"/>
    </source>
</evidence>
<dbReference type="InterPro" id="IPR001516">
    <property type="entry name" value="Proton_antipo_N"/>
</dbReference>
<feature type="transmembrane region" description="Helical" evidence="9">
    <location>
        <begin position="409"/>
        <end position="430"/>
    </location>
</feature>
<sequence>MTLALIVILPLIGSLLPLLFSNHGRSLCASMTMLAPVIGMVLLWQQAPAVFAGETLVQTWRWLDLLGLHISFRLDGLSFLFALMILGIGLLVILYARYYLAKNDPMGRFFAYLLLFMSAMLGVVLSENLLLMMFFWEMTSLSSFLLIGYWSHSTDARKGARMALAVTGAGGLALLAGVLLIGQVVGSYQLTDVLAAGDLLRGHALYPVMLILVLLGVFTKSAQFPFHFWLPHAMAAPTPVSAYLHSATMVKAGVFLLARLYPALADTDLWFYLVSSAGMATLLVGACTALFQHDLKGLLAYSTISHLGLITLLFGLNTPLAAVAAVFHIINHATFKASLFMAAGIIDHETGTRDMRRINGLLRFMPHTATLAMVAASAMAGVPLLNGFLSKEMFFSETLEQHMLGSFSWLIPLGATLGGVFSVAYSLRFIHDVFFNGKPVNLPKYPPHEPPRYMKVPVEILVAMCLMVGLAPGLTVAGLLSVAAQATVGGALPEYSLAIWHGFNLPLMMSFVALVVGVLVYAARAPLFAWYERQRELDAKLVFERMIQSMVRGAGQFTLMLENASLQRYLTFLLGSALVVSGYWLFKLPSLRGDVAMSPIDGTSLAVTLIMAVAALATVFWHRQRLVSLTMLSVVGLGVVLAFARFAAPDLALTQISVEVVTIVLLMLSLFFLPARTPRESSLLRRGRDLLLALMSGLLVAALAFAVMTRPYDSIAGFFLENSLSGGGGTNVVNVILVDFRGFDTLGEITVLAVAAIGIYALIDGLRLRLPGGDSLGKPWATRSEQLMLVNLSRVLLPLALLISVFIFLRGHNLPGGGFIAGLITAVALILQYVASGEEWTSERWPVNYHYLAASGVLIAAATGAGSWLFGYPFLTSAFDHFYIPLVGDIELATAMLFDLGVYLTVVGATLLILANLGKLSKVPLRRGDF</sequence>
<evidence type="ECO:0000259" key="11">
    <source>
        <dbReference type="Pfam" id="PF00662"/>
    </source>
</evidence>
<feature type="transmembrane region" description="Helical" evidence="9">
    <location>
        <begin position="109"/>
        <end position="125"/>
    </location>
</feature>
<dbReference type="InterPro" id="IPR001750">
    <property type="entry name" value="ND/Mrp_TM"/>
</dbReference>
<dbReference type="PRINTS" id="PR01434">
    <property type="entry name" value="NADHDHGNASE5"/>
</dbReference>
<dbReference type="NCBIfam" id="NF009288">
    <property type="entry name" value="PRK12648.1"/>
    <property type="match status" value="1"/>
</dbReference>
<dbReference type="Pfam" id="PF00361">
    <property type="entry name" value="Proton_antipo_M"/>
    <property type="match status" value="1"/>
</dbReference>
<feature type="transmembrane region" description="Helical" evidence="9">
    <location>
        <begin position="569"/>
        <end position="586"/>
    </location>
</feature>
<evidence type="ECO:0000256" key="5">
    <source>
        <dbReference type="ARBA" id="ARBA00022692"/>
    </source>
</evidence>
<feature type="transmembrane region" description="Helical" evidence="9">
    <location>
        <begin position="269"/>
        <end position="291"/>
    </location>
</feature>
<keyword evidence="7" id="KW-0406">Ion transport</keyword>
<feature type="domain" description="MrpA C-terminal/MbhE" evidence="14">
    <location>
        <begin position="684"/>
        <end position="779"/>
    </location>
</feature>
<dbReference type="Pfam" id="PF00662">
    <property type="entry name" value="Proton_antipo_N"/>
    <property type="match status" value="1"/>
</dbReference>
<name>A0A0F9VT46_9ZZZZ</name>
<feature type="transmembrane region" description="Helical" evidence="9">
    <location>
        <begin position="892"/>
        <end position="917"/>
    </location>
</feature>
<feature type="transmembrane region" description="Helical" evidence="9">
    <location>
        <begin position="205"/>
        <end position="230"/>
    </location>
</feature>
<feature type="transmembrane region" description="Helical" evidence="9">
    <location>
        <begin position="367"/>
        <end position="389"/>
    </location>
</feature>
<evidence type="ECO:0000259" key="12">
    <source>
        <dbReference type="Pfam" id="PF04039"/>
    </source>
</evidence>
<feature type="domain" description="NADH-Ubiquinone oxidoreductase (complex I) chain 5 N-terminal" evidence="11">
    <location>
        <begin position="66"/>
        <end position="110"/>
    </location>
</feature>
<feature type="transmembrane region" description="Helical" evidence="9">
    <location>
        <begin position="847"/>
        <end position="872"/>
    </location>
</feature>
<evidence type="ECO:0000256" key="8">
    <source>
        <dbReference type="ARBA" id="ARBA00023136"/>
    </source>
</evidence>
<accession>A0A0F9VT46</accession>
<keyword evidence="8 9" id="KW-0472">Membrane</keyword>
<feature type="transmembrane region" description="Helical" evidence="9">
    <location>
        <begin position="629"/>
        <end position="648"/>
    </location>
</feature>
<proteinExistence type="predicted"/>
<evidence type="ECO:0000256" key="2">
    <source>
        <dbReference type="ARBA" id="ARBA00022448"/>
    </source>
</evidence>
<feature type="transmembrane region" description="Helical" evidence="9">
    <location>
        <begin position="322"/>
        <end position="346"/>
    </location>
</feature>
<dbReference type="PANTHER" id="PTHR43373">
    <property type="entry name" value="NA(+)/H(+) ANTIPORTER SUBUNIT"/>
    <property type="match status" value="1"/>
</dbReference>
<dbReference type="InterPro" id="IPR050616">
    <property type="entry name" value="CPA3_Na-H_Antiporter_A"/>
</dbReference>
<feature type="domain" description="NADH:quinone oxidoreductase/Mrp antiporter transmembrane" evidence="10">
    <location>
        <begin position="126"/>
        <end position="403"/>
    </location>
</feature>
<dbReference type="Pfam" id="PF13244">
    <property type="entry name" value="MbhD"/>
    <property type="match status" value="1"/>
</dbReference>
<evidence type="ECO:0000256" key="3">
    <source>
        <dbReference type="ARBA" id="ARBA00022449"/>
    </source>
</evidence>
<feature type="transmembrane region" description="Helical" evidence="9">
    <location>
        <begin position="815"/>
        <end position="835"/>
    </location>
</feature>
<evidence type="ECO:0008006" key="16">
    <source>
        <dbReference type="Google" id="ProtNLM"/>
    </source>
</evidence>
<keyword evidence="6 9" id="KW-1133">Transmembrane helix</keyword>
<feature type="transmembrane region" description="Helical" evidence="9">
    <location>
        <begin position="660"/>
        <end position="678"/>
    </location>
</feature>
<dbReference type="EMBL" id="LAZR01000028">
    <property type="protein sequence ID" value="KKO03113.1"/>
    <property type="molecule type" value="Genomic_DNA"/>
</dbReference>
<dbReference type="Pfam" id="PF04039">
    <property type="entry name" value="MnhB"/>
    <property type="match status" value="1"/>
</dbReference>
<evidence type="ECO:0000256" key="4">
    <source>
        <dbReference type="ARBA" id="ARBA00022475"/>
    </source>
</evidence>
<evidence type="ECO:0000256" key="9">
    <source>
        <dbReference type="SAM" id="Phobius"/>
    </source>
</evidence>
<feature type="transmembrane region" description="Helical" evidence="9">
    <location>
        <begin position="690"/>
        <end position="708"/>
    </location>
</feature>
<feature type="domain" description="MrpA C-terminal/MbhD" evidence="13">
    <location>
        <begin position="611"/>
        <end position="674"/>
    </location>
</feature>
<feature type="transmembrane region" description="Helical" evidence="9">
    <location>
        <begin position="76"/>
        <end position="97"/>
    </location>
</feature>
<evidence type="ECO:0000256" key="7">
    <source>
        <dbReference type="ARBA" id="ARBA00023065"/>
    </source>
</evidence>
<comment type="subcellular location">
    <subcellularLocation>
        <location evidence="1">Cell membrane</location>
        <topology evidence="1">Multi-pass membrane protein</topology>
    </subcellularLocation>
</comment>
<feature type="transmembrane region" description="Helical" evidence="9">
    <location>
        <begin position="749"/>
        <end position="766"/>
    </location>
</feature>
<organism evidence="15">
    <name type="scientific">marine sediment metagenome</name>
    <dbReference type="NCBI Taxonomy" id="412755"/>
    <lineage>
        <taxon>unclassified sequences</taxon>
        <taxon>metagenomes</taxon>
        <taxon>ecological metagenomes</taxon>
    </lineage>
</organism>
<evidence type="ECO:0000259" key="14">
    <source>
        <dbReference type="Pfam" id="PF20501"/>
    </source>
</evidence>
<evidence type="ECO:0000256" key="1">
    <source>
        <dbReference type="ARBA" id="ARBA00004651"/>
    </source>
</evidence>
<keyword evidence="5 9" id="KW-0812">Transmembrane</keyword>
<evidence type="ECO:0000259" key="10">
    <source>
        <dbReference type="Pfam" id="PF00361"/>
    </source>
</evidence>
<dbReference type="PANTHER" id="PTHR43373:SF1">
    <property type="entry name" value="NA(+)_H(+) ANTIPORTER SUBUNIT A"/>
    <property type="match status" value="1"/>
</dbReference>